<evidence type="ECO:0000256" key="1">
    <source>
        <dbReference type="ARBA" id="ARBA00022741"/>
    </source>
</evidence>
<dbReference type="Gene3D" id="1.10.510.10">
    <property type="entry name" value="Transferase(Phosphotransferase) domain 1"/>
    <property type="match status" value="1"/>
</dbReference>
<dbReference type="InterPro" id="IPR000719">
    <property type="entry name" value="Prot_kinase_dom"/>
</dbReference>
<feature type="compositionally biased region" description="Polar residues" evidence="4">
    <location>
        <begin position="28"/>
        <end position="40"/>
    </location>
</feature>
<feature type="compositionally biased region" description="Polar residues" evidence="4">
    <location>
        <begin position="1309"/>
        <end position="1320"/>
    </location>
</feature>
<dbReference type="PANTHER" id="PTHR24348:SF68">
    <property type="entry name" value="SERINE_THREONINE-PROTEIN KINASE ATG1C"/>
    <property type="match status" value="1"/>
</dbReference>
<dbReference type="Proteomes" id="UP000836402">
    <property type="component" value="Unassembled WGS sequence"/>
</dbReference>
<dbReference type="GO" id="GO:0004674">
    <property type="term" value="F:protein serine/threonine kinase activity"/>
    <property type="evidence" value="ECO:0007669"/>
    <property type="project" value="InterPro"/>
</dbReference>
<feature type="region of interest" description="Disordered" evidence="4">
    <location>
        <begin position="1055"/>
        <end position="1104"/>
    </location>
</feature>
<dbReference type="PROSITE" id="PS50011">
    <property type="entry name" value="PROTEIN_KINASE_DOM"/>
    <property type="match status" value="1"/>
</dbReference>
<feature type="compositionally biased region" description="Polar residues" evidence="4">
    <location>
        <begin position="1409"/>
        <end position="1438"/>
    </location>
</feature>
<evidence type="ECO:0000256" key="4">
    <source>
        <dbReference type="SAM" id="MobiDB-lite"/>
    </source>
</evidence>
<sequence length="1606" mass="173702">MFHFTSQESASPMATPGRHHGRHDVEQDSPSNTPTNTSRVVVTPPIPTSHLTEQPLQQQLQQQHSVHKAPAKNALLPDVHFKHLSVRKDAHGMSIRQGPGLAVAPPAARNPDQSVSMDISAEYGAQRPIDHQSPDSSSPSGSGSGNLHDAARQYGDQLQSPAQIPERRADVDAPSQARDDQHRVTKSDVQQQPFHHQQDAPRRNEVSPSAAAPSSMVVAPSSTHNASALLAQQNSGVYSLTDEQLAERLHFEQEIGHGNWGSIWTVQPRHPTSLTPHLPAETLAAKLCHRQRSAPSNARVRSLWNEFKVLKAVGSAPWPKNRSPQKASLGVGPGGRGRVMAQPPSGHPSIMRFYEFLITPSYAVILMPYFRQPMNVALPPETCKAYFQHLLSAVFWLHQNNVTHNDVKTANTMIEVLPSPGHPSDVPLNPVLHTIPILADFGFAQLHDEASVPKNVDREGNLMPRFCTKNSWGTPEYLSPERARADLHDERRSDLWSLGVTFFEIATGRTPFENEDEQFLTKDELAIYYKRTLSGEWTGAYSISDELEDLIRGMLHPDPHKRMDEADTLLHPYFADSELLQDAEENENLSDFTDDLDASLGAMVRAQVEAVKADRVRRQPREEHNNRVLDEPSMDVSASGSASYRSHAASAQIGQNSSYGGGYSTSASGMVSADGPYTKSKVVFPSVPNSNVEQVGHHSQTHSFQSRAQDLDSDASVQEDSFIRKHWNAGPSSMVTSTPVSASKKLETARTPSKKTGQEQKPTDSILSPVRSTYKKSQALISGAFHGTPMGKAKPREGVTKNVQASPSRTHAKAVISTPQAGTQTPKSLRSRLYQIDYDPARASDSVDSQNRDIDTSESVPEAHFQSKRGREGPGSPISLAKSLAPSNAGTHGHRGFQSQSRSAWASLVAGESNSHDFPPSPSASHNDTSSPQVKEGNRLLAIARTIKRSMSKSSLAADANTNIRLLSPVSSKTVSGKLASPAVQHESDANINHTIQQRRQQAAQRLERGFETPKGLNRNVLDSPASWHATAPASSSAVLPRSKAALNADGRQKLQFGHGRVPMRATSEVLPKPIPSRSGNDGEDSDANDDEEHMSDGRRSPTVVVTAQREKVAAAQRKAAAQASMTLLRPEPVARGHDPRRTSSDQWPSTQTNFDMIAGRLDAMSQHASSLLRLVEETRSSMTAAQQIAAMGSPVSQSKTTSESQEALIQACYEEADRPIMQSPAVHVTTATSDFQGARKNIRPFSVDGMKSMMGQGPGTRANVSVMSDGRANVSHVGEQSEGATLVGDYSSAAASIPDVDQLRGGQQDRTSQRAPNPNQRDEQSRRSAIATPLKAKTKGALFDKGSGTHKTPLTYGAAGFTGPNAVPSYATVRKHNAGWHRTYPSQTPETPSVIGNETYHTALTPGSPESNQWVKVDEQQTPADSPLTQSQSSSARFSMRRTRSFMLSALAPQPHARQSGQQPNVLAAAVSPPAPPRKSLHVGRGTRNLDNSEGIESPAAAVVSANRQYRGSPSLASSIMPGSSISSRPRFGPSPVAQVPPAVTSSRTPGKTVSRLLKLIRGGPSPGMDLSSVPAARTYDSMRTRSGCATDTTHDGEEYGYYSP</sequence>
<dbReference type="PROSITE" id="PS00107">
    <property type="entry name" value="PROTEIN_KINASE_ATP"/>
    <property type="match status" value="1"/>
</dbReference>
<evidence type="ECO:0000256" key="2">
    <source>
        <dbReference type="ARBA" id="ARBA00022840"/>
    </source>
</evidence>
<dbReference type="SUPFAM" id="SSF56112">
    <property type="entry name" value="Protein kinase-like (PK-like)"/>
    <property type="match status" value="1"/>
</dbReference>
<dbReference type="Proteomes" id="UP000077671">
    <property type="component" value="Unassembled WGS sequence"/>
</dbReference>
<proteinExistence type="predicted"/>
<evidence type="ECO:0000256" key="3">
    <source>
        <dbReference type="PROSITE-ProRule" id="PRU10141"/>
    </source>
</evidence>
<reference evidence="6" key="3">
    <citation type="submission" date="2020-10" db="EMBL/GenBank/DDBJ databases">
        <authorList>
            <person name="Sedaghatjoo S."/>
        </authorList>
    </citation>
    <scope>NUCLEOTIDE SEQUENCE</scope>
    <source>
        <strain evidence="6">AZH3</strain>
    </source>
</reference>
<dbReference type="InterPro" id="IPR008271">
    <property type="entry name" value="Ser/Thr_kinase_AS"/>
</dbReference>
<dbReference type="GO" id="GO:0010506">
    <property type="term" value="P:regulation of autophagy"/>
    <property type="evidence" value="ECO:0007669"/>
    <property type="project" value="InterPro"/>
</dbReference>
<evidence type="ECO:0000313" key="9">
    <source>
        <dbReference type="Proteomes" id="UP000836402"/>
    </source>
</evidence>
<feature type="region of interest" description="Disordered" evidence="4">
    <location>
        <begin position="1301"/>
        <end position="1350"/>
    </location>
</feature>
<accession>A0A177V367</accession>
<keyword evidence="1 3" id="KW-0547">Nucleotide-binding</keyword>
<feature type="region of interest" description="Disordered" evidence="4">
    <location>
        <begin position="1469"/>
        <end position="1494"/>
    </location>
</feature>
<feature type="domain" description="Protein kinase" evidence="5">
    <location>
        <begin position="249"/>
        <end position="574"/>
    </location>
</feature>
<dbReference type="PANTHER" id="PTHR24348">
    <property type="entry name" value="SERINE/THREONINE-PROTEIN KINASE UNC-51-RELATED"/>
    <property type="match status" value="1"/>
</dbReference>
<feature type="compositionally biased region" description="Basic and acidic residues" evidence="4">
    <location>
        <begin position="611"/>
        <end position="630"/>
    </location>
</feature>
<reference evidence="7" key="2">
    <citation type="journal article" date="2019" name="IMA Fungus">
        <title>Genome sequencing and comparison of five Tilletia species to identify candidate genes for the detection of regulated species infecting wheat.</title>
        <authorList>
            <person name="Nguyen H.D.T."/>
            <person name="Sultana T."/>
            <person name="Kesanakurti P."/>
            <person name="Hambleton S."/>
        </authorList>
    </citation>
    <scope>NUCLEOTIDE SEQUENCE</scope>
    <source>
        <strain evidence="7">DAOMC 238032</strain>
    </source>
</reference>
<dbReference type="EMBL" id="LWDD02000970">
    <property type="protein sequence ID" value="KAE8254088.1"/>
    <property type="molecule type" value="Genomic_DNA"/>
</dbReference>
<feature type="compositionally biased region" description="Polar residues" evidence="4">
    <location>
        <begin position="689"/>
        <end position="708"/>
    </location>
</feature>
<dbReference type="InterPro" id="IPR045269">
    <property type="entry name" value="Atg1-like"/>
</dbReference>
<evidence type="ECO:0000313" key="6">
    <source>
        <dbReference type="EMBL" id="CAD6955895.1"/>
    </source>
</evidence>
<dbReference type="PROSITE" id="PS00108">
    <property type="entry name" value="PROTEIN_KINASE_ST"/>
    <property type="match status" value="1"/>
</dbReference>
<dbReference type="InterPro" id="IPR011009">
    <property type="entry name" value="Kinase-like_dom_sf"/>
</dbReference>
<comment type="caution">
    <text evidence="7">The sequence shown here is derived from an EMBL/GenBank/DDBJ whole genome shotgun (WGS) entry which is preliminary data.</text>
</comment>
<dbReference type="GO" id="GO:0005737">
    <property type="term" value="C:cytoplasm"/>
    <property type="evidence" value="ECO:0007669"/>
    <property type="project" value="TreeGrafter"/>
</dbReference>
<feature type="region of interest" description="Disordered" evidence="4">
    <location>
        <begin position="689"/>
        <end position="770"/>
    </location>
</feature>
<evidence type="ECO:0000259" key="5">
    <source>
        <dbReference type="PROSITE" id="PS50011"/>
    </source>
</evidence>
<feature type="compositionally biased region" description="Polar residues" evidence="4">
    <location>
        <begin position="817"/>
        <end position="828"/>
    </location>
</feature>
<feature type="region of interest" description="Disordered" evidence="4">
    <location>
        <begin position="1403"/>
        <end position="1440"/>
    </location>
</feature>
<feature type="compositionally biased region" description="Basic and acidic residues" evidence="4">
    <location>
        <begin position="165"/>
        <end position="186"/>
    </location>
</feature>
<protein>
    <recommendedName>
        <fullName evidence="5">Protein kinase domain-containing protein</fullName>
    </recommendedName>
</protein>
<reference evidence="7" key="1">
    <citation type="submission" date="2016-04" db="EMBL/GenBank/DDBJ databases">
        <authorList>
            <person name="Nguyen H.D."/>
            <person name="Kesanakurti P."/>
            <person name="Cullis J."/>
            <person name="Levesque C.A."/>
            <person name="Hambleton S."/>
        </authorList>
    </citation>
    <scope>NUCLEOTIDE SEQUENCE</scope>
    <source>
        <strain evidence="7">DAOMC 238032</strain>
    </source>
</reference>
<feature type="region of interest" description="Disordered" evidence="4">
    <location>
        <begin position="127"/>
        <end position="219"/>
    </location>
</feature>
<dbReference type="GO" id="GO:0005524">
    <property type="term" value="F:ATP binding"/>
    <property type="evidence" value="ECO:0007669"/>
    <property type="project" value="UniProtKB-UniRule"/>
</dbReference>
<feature type="compositionally biased region" description="Polar residues" evidence="4">
    <location>
        <begin position="1"/>
        <end position="12"/>
    </location>
</feature>
<dbReference type="SMART" id="SM00220">
    <property type="entry name" value="S_TKc"/>
    <property type="match status" value="1"/>
</dbReference>
<keyword evidence="2 3" id="KW-0067">ATP-binding</keyword>
<feature type="region of interest" description="Disordered" evidence="4">
    <location>
        <begin position="1514"/>
        <end position="1606"/>
    </location>
</feature>
<feature type="region of interest" description="Disordered" evidence="4">
    <location>
        <begin position="785"/>
        <end position="936"/>
    </location>
</feature>
<dbReference type="Pfam" id="PF00069">
    <property type="entry name" value="Pkinase"/>
    <property type="match status" value="1"/>
</dbReference>
<gene>
    <name evidence="7" type="ORF">A4X03_0g5769</name>
    <name evidence="6" type="ORF">JKIAZH3_G2968</name>
</gene>
<evidence type="ECO:0000313" key="8">
    <source>
        <dbReference type="Proteomes" id="UP000077671"/>
    </source>
</evidence>
<feature type="compositionally biased region" description="Polar residues" evidence="4">
    <location>
        <begin position="730"/>
        <end position="741"/>
    </location>
</feature>
<feature type="compositionally biased region" description="Basic and acidic residues" evidence="4">
    <location>
        <begin position="196"/>
        <end position="205"/>
    </location>
</feature>
<evidence type="ECO:0000313" key="7">
    <source>
        <dbReference type="EMBL" id="KAE8254088.1"/>
    </source>
</evidence>
<feature type="region of interest" description="Disordered" evidence="4">
    <location>
        <begin position="1"/>
        <end position="68"/>
    </location>
</feature>
<feature type="compositionally biased region" description="Low complexity" evidence="4">
    <location>
        <begin position="206"/>
        <end position="219"/>
    </location>
</feature>
<organism evidence="7 8">
    <name type="scientific">Tilletia caries</name>
    <name type="common">wheat bunt fungus</name>
    <dbReference type="NCBI Taxonomy" id="13290"/>
    <lineage>
        <taxon>Eukaryota</taxon>
        <taxon>Fungi</taxon>
        <taxon>Dikarya</taxon>
        <taxon>Basidiomycota</taxon>
        <taxon>Ustilaginomycotina</taxon>
        <taxon>Exobasidiomycetes</taxon>
        <taxon>Tilletiales</taxon>
        <taxon>Tilletiaceae</taxon>
        <taxon>Tilletia</taxon>
    </lineage>
</organism>
<dbReference type="InterPro" id="IPR017441">
    <property type="entry name" value="Protein_kinase_ATP_BS"/>
</dbReference>
<feature type="compositionally biased region" description="Low complexity" evidence="4">
    <location>
        <begin position="1514"/>
        <end position="1529"/>
    </location>
</feature>
<feature type="compositionally biased region" description="Low complexity" evidence="4">
    <location>
        <begin position="54"/>
        <end position="63"/>
    </location>
</feature>
<keyword evidence="9" id="KW-1185">Reference proteome</keyword>
<feature type="compositionally biased region" description="Acidic residues" evidence="4">
    <location>
        <begin position="1082"/>
        <end position="1094"/>
    </location>
</feature>
<feature type="compositionally biased region" description="Basic and acidic residues" evidence="4">
    <location>
        <begin position="1133"/>
        <end position="1144"/>
    </location>
</feature>
<name>A0A177V367_9BASI</name>
<feature type="region of interest" description="Disordered" evidence="4">
    <location>
        <begin position="1133"/>
        <end position="1152"/>
    </location>
</feature>
<feature type="compositionally biased region" description="Polar residues" evidence="4">
    <location>
        <begin position="923"/>
        <end position="933"/>
    </location>
</feature>
<feature type="region of interest" description="Disordered" evidence="4">
    <location>
        <begin position="610"/>
        <end position="649"/>
    </location>
</feature>
<feature type="binding site" evidence="3">
    <location>
        <position position="286"/>
    </location>
    <ligand>
        <name>ATP</name>
        <dbReference type="ChEBI" id="CHEBI:30616"/>
    </ligand>
</feature>
<dbReference type="EMBL" id="CAJHJG010006262">
    <property type="protein sequence ID" value="CAD6955895.1"/>
    <property type="molecule type" value="Genomic_DNA"/>
</dbReference>